<dbReference type="GO" id="GO:0005829">
    <property type="term" value="C:cytosol"/>
    <property type="evidence" value="ECO:0007669"/>
    <property type="project" value="TreeGrafter"/>
</dbReference>
<evidence type="ECO:0000256" key="5">
    <source>
        <dbReference type="ARBA" id="ARBA00022490"/>
    </source>
</evidence>
<comment type="caution">
    <text evidence="12">Was originally thought to be a dihydrodipicolinate synthase (DHDPS), catalyzing the condensation of (S)-aspartate-beta-semialdehyde [(S)-ASA] and pyruvate to dihydrodipicolinate (DHDP). However, it was shown in E.coli that the product of the enzymatic reaction is not dihydrodipicolinate but in fact (4S)-4-hydroxy-2,3,4,5-tetrahydro-(2S)-dipicolinic acid (HTPA), and that the consecutive dehydration reaction leading to DHDP is not spontaneous but catalyzed by DapB.</text>
</comment>
<comment type="subunit">
    <text evidence="12">Homotetramer; dimer of dimers.</text>
</comment>
<protein>
    <recommendedName>
        <fullName evidence="4 12">4-hydroxy-tetrahydrodipicolinate synthase</fullName>
        <shortName evidence="12">HTPA synthase</shortName>
        <ecNumber evidence="4 12">4.3.3.7</ecNumber>
    </recommendedName>
</protein>
<feature type="binding site" evidence="12 15">
    <location>
        <position position="45"/>
    </location>
    <ligand>
        <name>pyruvate</name>
        <dbReference type="ChEBI" id="CHEBI:15361"/>
    </ligand>
</feature>
<evidence type="ECO:0000256" key="12">
    <source>
        <dbReference type="HAMAP-Rule" id="MF_00418"/>
    </source>
</evidence>
<feature type="site" description="Part of a proton relay during catalysis" evidence="12">
    <location>
        <position position="44"/>
    </location>
</feature>
<dbReference type="Gene3D" id="3.20.20.70">
    <property type="entry name" value="Aldolase class I"/>
    <property type="match status" value="1"/>
</dbReference>
<dbReference type="GO" id="GO:0008840">
    <property type="term" value="F:4-hydroxy-tetrahydrodipicolinate synthase activity"/>
    <property type="evidence" value="ECO:0007669"/>
    <property type="project" value="UniProtKB-UniRule"/>
</dbReference>
<organism evidence="16 17">
    <name type="scientific">Rhizobium subbaraonis</name>
    <dbReference type="NCBI Taxonomy" id="908946"/>
    <lineage>
        <taxon>Bacteria</taxon>
        <taxon>Pseudomonadati</taxon>
        <taxon>Pseudomonadota</taxon>
        <taxon>Alphaproteobacteria</taxon>
        <taxon>Hyphomicrobiales</taxon>
        <taxon>Rhizobiaceae</taxon>
        <taxon>Rhizobium/Agrobacterium group</taxon>
        <taxon>Rhizobium</taxon>
    </lineage>
</organism>
<comment type="subcellular location">
    <subcellularLocation>
        <location evidence="12">Cytoplasm</location>
    </subcellularLocation>
</comment>
<comment type="catalytic activity">
    <reaction evidence="11 12">
        <text>L-aspartate 4-semialdehyde + pyruvate = (2S,4S)-4-hydroxy-2,3,4,5-tetrahydrodipicolinate + H2O + H(+)</text>
        <dbReference type="Rhea" id="RHEA:34171"/>
        <dbReference type="ChEBI" id="CHEBI:15361"/>
        <dbReference type="ChEBI" id="CHEBI:15377"/>
        <dbReference type="ChEBI" id="CHEBI:15378"/>
        <dbReference type="ChEBI" id="CHEBI:67139"/>
        <dbReference type="ChEBI" id="CHEBI:537519"/>
        <dbReference type="EC" id="4.3.3.7"/>
    </reaction>
</comment>
<dbReference type="Pfam" id="PF00701">
    <property type="entry name" value="DHDPS"/>
    <property type="match status" value="1"/>
</dbReference>
<dbReference type="SUPFAM" id="SSF51569">
    <property type="entry name" value="Aldolase"/>
    <property type="match status" value="1"/>
</dbReference>
<evidence type="ECO:0000313" key="17">
    <source>
        <dbReference type="Proteomes" id="UP000219167"/>
    </source>
</evidence>
<dbReference type="GO" id="GO:0019877">
    <property type="term" value="P:diaminopimelate biosynthetic process"/>
    <property type="evidence" value="ECO:0007669"/>
    <property type="project" value="UniProtKB-UniRule"/>
</dbReference>
<keyword evidence="10 12" id="KW-0704">Schiff base</keyword>
<keyword evidence="17" id="KW-1185">Reference proteome</keyword>
<dbReference type="InterPro" id="IPR020625">
    <property type="entry name" value="Schiff_base-form_aldolases_AS"/>
</dbReference>
<feature type="active site" description="Proton donor/acceptor" evidence="12 14">
    <location>
        <position position="133"/>
    </location>
</feature>
<evidence type="ECO:0000256" key="8">
    <source>
        <dbReference type="ARBA" id="ARBA00023154"/>
    </source>
</evidence>
<dbReference type="EC" id="4.3.3.7" evidence="4 12"/>
<evidence type="ECO:0000256" key="15">
    <source>
        <dbReference type="PIRSR" id="PIRSR001365-2"/>
    </source>
</evidence>
<evidence type="ECO:0000256" key="11">
    <source>
        <dbReference type="ARBA" id="ARBA00047836"/>
    </source>
</evidence>
<evidence type="ECO:0000256" key="4">
    <source>
        <dbReference type="ARBA" id="ARBA00012086"/>
    </source>
</evidence>
<evidence type="ECO:0000313" key="16">
    <source>
        <dbReference type="EMBL" id="SOC39927.1"/>
    </source>
</evidence>
<comment type="pathway">
    <text evidence="2 12">Amino-acid biosynthesis; L-lysine biosynthesis via DAP pathway; (S)-tetrahydrodipicolinate from L-aspartate: step 3/4.</text>
</comment>
<keyword evidence="9 12" id="KW-0456">Lyase</keyword>
<dbReference type="UniPathway" id="UPA00034">
    <property type="reaction ID" value="UER00017"/>
</dbReference>
<dbReference type="InterPro" id="IPR020624">
    <property type="entry name" value="Schiff_base-form_aldolases_CS"/>
</dbReference>
<name>A0A285UE33_9HYPH</name>
<dbReference type="SMART" id="SM01130">
    <property type="entry name" value="DHDPS"/>
    <property type="match status" value="1"/>
</dbReference>
<dbReference type="EMBL" id="OBQD01000006">
    <property type="protein sequence ID" value="SOC39927.1"/>
    <property type="molecule type" value="Genomic_DNA"/>
</dbReference>
<dbReference type="AlphaFoldDB" id="A0A285UE33"/>
<proteinExistence type="inferred from homology"/>
<dbReference type="InterPro" id="IPR002220">
    <property type="entry name" value="DapA-like"/>
</dbReference>
<dbReference type="PROSITE" id="PS00666">
    <property type="entry name" value="DHDPS_2"/>
    <property type="match status" value="1"/>
</dbReference>
<keyword evidence="8 12" id="KW-0457">Lysine biosynthesis</keyword>
<accession>A0A285UE33</accession>
<comment type="function">
    <text evidence="1 12">Catalyzes the condensation of (S)-aspartate-beta-semialdehyde [(S)-ASA] and pyruvate to 4-hydroxy-tetrahydrodipicolinate (HTPA).</text>
</comment>
<evidence type="ECO:0000256" key="6">
    <source>
        <dbReference type="ARBA" id="ARBA00022605"/>
    </source>
</evidence>
<evidence type="ECO:0000256" key="2">
    <source>
        <dbReference type="ARBA" id="ARBA00005120"/>
    </source>
</evidence>
<keyword evidence="6 12" id="KW-0028">Amino-acid biosynthesis</keyword>
<dbReference type="PROSITE" id="PS00665">
    <property type="entry name" value="DHDPS_1"/>
    <property type="match status" value="1"/>
</dbReference>
<dbReference type="InterPro" id="IPR005263">
    <property type="entry name" value="DapA"/>
</dbReference>
<keyword evidence="7 12" id="KW-0220">Diaminopimelate biosynthesis</keyword>
<feature type="site" description="Part of a proton relay during catalysis" evidence="12">
    <location>
        <position position="107"/>
    </location>
</feature>
<dbReference type="OrthoDB" id="9782828at2"/>
<evidence type="ECO:0000256" key="3">
    <source>
        <dbReference type="ARBA" id="ARBA00007592"/>
    </source>
</evidence>
<evidence type="ECO:0000256" key="13">
    <source>
        <dbReference type="PIRNR" id="PIRNR001365"/>
    </source>
</evidence>
<dbReference type="NCBIfam" id="TIGR00674">
    <property type="entry name" value="dapA"/>
    <property type="match status" value="1"/>
</dbReference>
<dbReference type="PANTHER" id="PTHR12128">
    <property type="entry name" value="DIHYDRODIPICOLINATE SYNTHASE"/>
    <property type="match status" value="1"/>
</dbReference>
<dbReference type="GO" id="GO:0009089">
    <property type="term" value="P:lysine biosynthetic process via diaminopimelate"/>
    <property type="evidence" value="ECO:0007669"/>
    <property type="project" value="UniProtKB-UniRule"/>
</dbReference>
<dbReference type="PANTHER" id="PTHR12128:SF66">
    <property type="entry name" value="4-HYDROXY-2-OXOGLUTARATE ALDOLASE, MITOCHONDRIAL"/>
    <property type="match status" value="1"/>
</dbReference>
<dbReference type="InterPro" id="IPR013785">
    <property type="entry name" value="Aldolase_TIM"/>
</dbReference>
<evidence type="ECO:0000256" key="9">
    <source>
        <dbReference type="ARBA" id="ARBA00023239"/>
    </source>
</evidence>
<evidence type="ECO:0000256" key="10">
    <source>
        <dbReference type="ARBA" id="ARBA00023270"/>
    </source>
</evidence>
<evidence type="ECO:0000256" key="1">
    <source>
        <dbReference type="ARBA" id="ARBA00003294"/>
    </source>
</evidence>
<comment type="similarity">
    <text evidence="3 12 13">Belongs to the DapA family.</text>
</comment>
<dbReference type="Proteomes" id="UP000219167">
    <property type="component" value="Unassembled WGS sequence"/>
</dbReference>
<reference evidence="16 17" key="1">
    <citation type="submission" date="2017-08" db="EMBL/GenBank/DDBJ databases">
        <authorList>
            <person name="de Groot N.N."/>
        </authorList>
    </citation>
    <scope>NUCLEOTIDE SEQUENCE [LARGE SCALE GENOMIC DNA]</scope>
    <source>
        <strain evidence="16 17">JC85</strain>
    </source>
</reference>
<gene>
    <name evidence="12" type="primary">dapA</name>
    <name evidence="16" type="ORF">SAMN05892877_106263</name>
</gene>
<dbReference type="PRINTS" id="PR00146">
    <property type="entry name" value="DHPICSNTHASE"/>
</dbReference>
<dbReference type="RefSeq" id="WP_097139250.1">
    <property type="nucleotide sequence ID" value="NZ_OBQD01000006.1"/>
</dbReference>
<sequence length="294" mass="31188">MFKGSIPALVTPFTDSGEVDEAAFSAHVEWQIAEGSNGLVPVGTTGESPTLSHAEHKRVIELCIEVAAKRVPVIAGAGSNNTREAVELAEHAEKAGADAILVVTPYYNRPTQKGLFAHYAAIAEAVRLPIVIYNIPGRSVVDMTPETMGALHKAYPSIMGVKDATGKIERVSEQRIACGKEFVQLSGEDATALGFNAHGGVGCISVTANVAPRLCAQFQAATLAGDYAKALEYQDRLMPLHKAIFMEPGLCGAKYGLNRLRGMSRKVRSPLVPTLEPATEAAIDAALRHAGLMD</sequence>
<feature type="binding site" evidence="12 15">
    <location>
        <position position="204"/>
    </location>
    <ligand>
        <name>pyruvate</name>
        <dbReference type="ChEBI" id="CHEBI:15361"/>
    </ligand>
</feature>
<evidence type="ECO:0000256" key="14">
    <source>
        <dbReference type="PIRSR" id="PIRSR001365-1"/>
    </source>
</evidence>
<feature type="active site" description="Schiff-base intermediate with substrate" evidence="12 14">
    <location>
        <position position="162"/>
    </location>
</feature>
<dbReference type="HAMAP" id="MF_00418">
    <property type="entry name" value="DapA"/>
    <property type="match status" value="1"/>
</dbReference>
<keyword evidence="5 12" id="KW-0963">Cytoplasm</keyword>
<dbReference type="PIRSF" id="PIRSF001365">
    <property type="entry name" value="DHDPS"/>
    <property type="match status" value="1"/>
</dbReference>
<evidence type="ECO:0000256" key="7">
    <source>
        <dbReference type="ARBA" id="ARBA00022915"/>
    </source>
</evidence>
<dbReference type="CDD" id="cd00950">
    <property type="entry name" value="DHDPS"/>
    <property type="match status" value="1"/>
</dbReference>